<proteinExistence type="predicted"/>
<dbReference type="Proteomes" id="UP000318242">
    <property type="component" value="Unassembled WGS sequence"/>
</dbReference>
<evidence type="ECO:0000313" key="2">
    <source>
        <dbReference type="Proteomes" id="UP000318242"/>
    </source>
</evidence>
<comment type="caution">
    <text evidence="1">The sequence shown here is derived from an EMBL/GenBank/DDBJ whole genome shotgun (WGS) entry which is preliminary data.</text>
</comment>
<evidence type="ECO:0000313" key="1">
    <source>
        <dbReference type="EMBL" id="GEA61039.1"/>
    </source>
</evidence>
<protein>
    <submittedName>
        <fullName evidence="1">Uncharacterized protein</fullName>
    </submittedName>
</protein>
<accession>A0A4Y3INF6</accession>
<name>A0A4Y3INF6_9VIBR</name>
<dbReference type="AlphaFoldDB" id="A0A4Y3INF6"/>
<sequence>MILRYNRLAYFSASLFSRVELIARRCYRVSNRAELSAGEELLKTIWRRYPKTYNEEFINWVERDIYRLKCRLKENECKIQRLTSQVNK</sequence>
<dbReference type="EMBL" id="BJLH01000009">
    <property type="protein sequence ID" value="GEA61039.1"/>
    <property type="molecule type" value="Genomic_DNA"/>
</dbReference>
<reference evidence="1 2" key="1">
    <citation type="submission" date="2019-06" db="EMBL/GenBank/DDBJ databases">
        <title>Whole genome shotgun sequence of Vibrio comitans NBRC 102076.</title>
        <authorList>
            <person name="Hosoyama A."/>
            <person name="Uohara A."/>
            <person name="Ohji S."/>
            <person name="Ichikawa N."/>
        </authorList>
    </citation>
    <scope>NUCLEOTIDE SEQUENCE [LARGE SCALE GENOMIC DNA]</scope>
    <source>
        <strain evidence="1 2">NBRC 102076</strain>
    </source>
</reference>
<organism evidence="1 2">
    <name type="scientific">Vibrio comitans NBRC 102076</name>
    <dbReference type="NCBI Taxonomy" id="1219078"/>
    <lineage>
        <taxon>Bacteria</taxon>
        <taxon>Pseudomonadati</taxon>
        <taxon>Pseudomonadota</taxon>
        <taxon>Gammaproteobacteria</taxon>
        <taxon>Vibrionales</taxon>
        <taxon>Vibrionaceae</taxon>
        <taxon>Vibrio</taxon>
    </lineage>
</organism>
<keyword evidence="2" id="KW-1185">Reference proteome</keyword>
<gene>
    <name evidence="1" type="ORF">VCO01S_22320</name>
</gene>